<sequence length="182" mass="20392">MSEPKRLLEVAKQLRLLLIGGECLSRVEVVKLAVEFAQIAQRYLVADFPAPIEKVKNDEFRVVEFIIGRKADCSSPGDLSGWESKDEKTKVDMLEWCLLEVGILSNINAKYWTVVRGAELQLLGNAFLGEVKDEGECRCGVCRRLPHTLLKHFMTGNGGVASTYPLYILLRHVVPPMSTRFG</sequence>
<organism evidence="1 2">
    <name type="scientific">Pyricularia grisea</name>
    <name type="common">Crabgrass-specific blast fungus</name>
    <name type="synonym">Magnaporthe grisea</name>
    <dbReference type="NCBI Taxonomy" id="148305"/>
    <lineage>
        <taxon>Eukaryota</taxon>
        <taxon>Fungi</taxon>
        <taxon>Dikarya</taxon>
        <taxon>Ascomycota</taxon>
        <taxon>Pezizomycotina</taxon>
        <taxon>Sordariomycetes</taxon>
        <taxon>Sordariomycetidae</taxon>
        <taxon>Magnaporthales</taxon>
        <taxon>Pyriculariaceae</taxon>
        <taxon>Pyricularia</taxon>
    </lineage>
</organism>
<reference evidence="1" key="1">
    <citation type="submission" date="2021-01" db="EMBL/GenBank/DDBJ databases">
        <title>Deciphering the adaptive evolutionary patterns associated with biogeogrpahic diversity in the finger millet blast pathogen Magnaporthe oryzae in Eastern Africa.</title>
        <authorList>
            <person name="Onyema G."/>
            <person name="Shittu T.A."/>
            <person name="Dodsworth S."/>
            <person name="Devilliers S."/>
            <person name="Muthumeenakshi S."/>
            <person name="Sreenivasaprasad S."/>
        </authorList>
    </citation>
    <scope>NUCLEOTIDE SEQUENCE</scope>
    <source>
        <strain evidence="1">D15/s37</strain>
    </source>
</reference>
<dbReference type="Proteomes" id="UP001059893">
    <property type="component" value="Unassembled WGS sequence"/>
</dbReference>
<name>A0ABQ8N3U7_PYRGI</name>
<comment type="caution">
    <text evidence="1">The sequence shown here is derived from an EMBL/GenBank/DDBJ whole genome shotgun (WGS) entry which is preliminary data.</text>
</comment>
<accession>A0ABQ8N3U7</accession>
<evidence type="ECO:0000313" key="2">
    <source>
        <dbReference type="Proteomes" id="UP001059893"/>
    </source>
</evidence>
<gene>
    <name evidence="1" type="ORF">MCOR33_011025</name>
</gene>
<proteinExistence type="predicted"/>
<dbReference type="EMBL" id="JABSND010000420">
    <property type="protein sequence ID" value="KAI6290814.1"/>
    <property type="molecule type" value="Genomic_DNA"/>
</dbReference>
<keyword evidence="2" id="KW-1185">Reference proteome</keyword>
<evidence type="ECO:0000313" key="1">
    <source>
        <dbReference type="EMBL" id="KAI6290814.1"/>
    </source>
</evidence>
<protein>
    <submittedName>
        <fullName evidence="1">Uncharacterized protein</fullName>
    </submittedName>
</protein>